<dbReference type="InterPro" id="IPR013430">
    <property type="entry name" value="Toxin_antidote_HigA"/>
</dbReference>
<dbReference type="PROSITE" id="PS50943">
    <property type="entry name" value="HTH_CROC1"/>
    <property type="match status" value="1"/>
</dbReference>
<dbReference type="Gene3D" id="1.10.260.40">
    <property type="entry name" value="lambda repressor-like DNA-binding domains"/>
    <property type="match status" value="1"/>
</dbReference>
<dbReference type="InterPro" id="IPR010982">
    <property type="entry name" value="Lambda_DNA-bd_dom_sf"/>
</dbReference>
<proteinExistence type="predicted"/>
<dbReference type="PANTHER" id="PTHR36924:SF1">
    <property type="entry name" value="ANTITOXIN HIGA-1"/>
    <property type="match status" value="1"/>
</dbReference>
<evidence type="ECO:0000313" key="4">
    <source>
        <dbReference type="Proteomes" id="UP000199167"/>
    </source>
</evidence>
<dbReference type="InterPro" id="IPR001387">
    <property type="entry name" value="Cro/C1-type_HTH"/>
</dbReference>
<sequence>MSLIERPMHPGEVLKELHLEYLDMGAIAFARHLRVPRTRIERLIKGTTRITPDMALRLARAFNTTPAYWMNLQTNYDMAQAVKDVDLSNIEPLVAAELPHRPKV</sequence>
<dbReference type="AlphaFoldDB" id="A0A1I0RTU6"/>
<dbReference type="Pfam" id="PF01381">
    <property type="entry name" value="HTH_3"/>
    <property type="match status" value="1"/>
</dbReference>
<dbReference type="GO" id="GO:0003677">
    <property type="term" value="F:DNA binding"/>
    <property type="evidence" value="ECO:0007669"/>
    <property type="project" value="UniProtKB-KW"/>
</dbReference>
<feature type="domain" description="HTH cro/C1-type" evidence="2">
    <location>
        <begin position="28"/>
        <end position="69"/>
    </location>
</feature>
<dbReference type="EMBL" id="FOIZ01000002">
    <property type="protein sequence ID" value="SEW44747.1"/>
    <property type="molecule type" value="Genomic_DNA"/>
</dbReference>
<gene>
    <name evidence="3" type="ORF">SAMN04488515_3236</name>
</gene>
<evidence type="ECO:0000313" key="3">
    <source>
        <dbReference type="EMBL" id="SEW44747.1"/>
    </source>
</evidence>
<dbReference type="SUPFAM" id="SSF47413">
    <property type="entry name" value="lambda repressor-like DNA-binding domains"/>
    <property type="match status" value="1"/>
</dbReference>
<accession>A0A1I0RTU6</accession>
<protein>
    <submittedName>
        <fullName evidence="3">Addiction module antidote protein, HigA family</fullName>
    </submittedName>
</protein>
<dbReference type="OrthoDB" id="3174593at2"/>
<evidence type="ECO:0000256" key="1">
    <source>
        <dbReference type="ARBA" id="ARBA00023125"/>
    </source>
</evidence>
<reference evidence="3 4" key="1">
    <citation type="submission" date="2016-10" db="EMBL/GenBank/DDBJ databases">
        <authorList>
            <person name="de Groot N.N."/>
        </authorList>
    </citation>
    <scope>NUCLEOTIDE SEQUENCE [LARGE SCALE GENOMIC DNA]</scope>
    <source>
        <strain evidence="3 4">DSM 17925</strain>
    </source>
</reference>
<dbReference type="Proteomes" id="UP000199167">
    <property type="component" value="Unassembled WGS sequence"/>
</dbReference>
<dbReference type="PANTHER" id="PTHR36924">
    <property type="entry name" value="ANTITOXIN HIGA-1"/>
    <property type="match status" value="1"/>
</dbReference>
<keyword evidence="1" id="KW-0238">DNA-binding</keyword>
<dbReference type="STRING" id="364200.SAMN04488515_3236"/>
<dbReference type="NCBIfam" id="TIGR02607">
    <property type="entry name" value="antidote_HigA"/>
    <property type="match status" value="1"/>
</dbReference>
<evidence type="ECO:0000259" key="2">
    <source>
        <dbReference type="PROSITE" id="PS50943"/>
    </source>
</evidence>
<keyword evidence="4" id="KW-1185">Reference proteome</keyword>
<dbReference type="RefSeq" id="WP_089996894.1">
    <property type="nucleotide sequence ID" value="NZ_FOIZ01000002.1"/>
</dbReference>
<dbReference type="CDD" id="cd00093">
    <property type="entry name" value="HTH_XRE"/>
    <property type="match status" value="1"/>
</dbReference>
<dbReference type="SMART" id="SM00530">
    <property type="entry name" value="HTH_XRE"/>
    <property type="match status" value="1"/>
</dbReference>
<organism evidence="3 4">
    <name type="scientific">Cognatiyoonia koreensis</name>
    <dbReference type="NCBI Taxonomy" id="364200"/>
    <lineage>
        <taxon>Bacteria</taxon>
        <taxon>Pseudomonadati</taxon>
        <taxon>Pseudomonadota</taxon>
        <taxon>Alphaproteobacteria</taxon>
        <taxon>Rhodobacterales</taxon>
        <taxon>Paracoccaceae</taxon>
        <taxon>Cognatiyoonia</taxon>
    </lineage>
</organism>
<name>A0A1I0RTU6_9RHOB</name>